<dbReference type="EMBL" id="ML179042">
    <property type="protein sequence ID" value="THV06551.1"/>
    <property type="molecule type" value="Genomic_DNA"/>
</dbReference>
<proteinExistence type="predicted"/>
<keyword evidence="3" id="KW-1185">Reference proteome</keyword>
<feature type="region of interest" description="Disordered" evidence="1">
    <location>
        <begin position="451"/>
        <end position="476"/>
    </location>
</feature>
<accession>A0A4S8MUC1</accession>
<reference evidence="2 3" key="1">
    <citation type="journal article" date="2019" name="Nat. Ecol. Evol.">
        <title>Megaphylogeny resolves global patterns of mushroom evolution.</title>
        <authorList>
            <person name="Varga T."/>
            <person name="Krizsan K."/>
            <person name="Foldi C."/>
            <person name="Dima B."/>
            <person name="Sanchez-Garcia M."/>
            <person name="Sanchez-Ramirez S."/>
            <person name="Szollosi G.J."/>
            <person name="Szarkandi J.G."/>
            <person name="Papp V."/>
            <person name="Albert L."/>
            <person name="Andreopoulos W."/>
            <person name="Angelini C."/>
            <person name="Antonin V."/>
            <person name="Barry K.W."/>
            <person name="Bougher N.L."/>
            <person name="Buchanan P."/>
            <person name="Buyck B."/>
            <person name="Bense V."/>
            <person name="Catcheside P."/>
            <person name="Chovatia M."/>
            <person name="Cooper J."/>
            <person name="Damon W."/>
            <person name="Desjardin D."/>
            <person name="Finy P."/>
            <person name="Geml J."/>
            <person name="Haridas S."/>
            <person name="Hughes K."/>
            <person name="Justo A."/>
            <person name="Karasinski D."/>
            <person name="Kautmanova I."/>
            <person name="Kiss B."/>
            <person name="Kocsube S."/>
            <person name="Kotiranta H."/>
            <person name="LaButti K.M."/>
            <person name="Lechner B.E."/>
            <person name="Liimatainen K."/>
            <person name="Lipzen A."/>
            <person name="Lukacs Z."/>
            <person name="Mihaltcheva S."/>
            <person name="Morgado L.N."/>
            <person name="Niskanen T."/>
            <person name="Noordeloos M.E."/>
            <person name="Ohm R.A."/>
            <person name="Ortiz-Santana B."/>
            <person name="Ovrebo C."/>
            <person name="Racz N."/>
            <person name="Riley R."/>
            <person name="Savchenko A."/>
            <person name="Shiryaev A."/>
            <person name="Soop K."/>
            <person name="Spirin V."/>
            <person name="Szebenyi C."/>
            <person name="Tomsovsky M."/>
            <person name="Tulloss R.E."/>
            <person name="Uehling J."/>
            <person name="Grigoriev I.V."/>
            <person name="Vagvolgyi C."/>
            <person name="Papp T."/>
            <person name="Martin F.M."/>
            <person name="Miettinen O."/>
            <person name="Hibbett D.S."/>
            <person name="Nagy L.G."/>
        </authorList>
    </citation>
    <scope>NUCLEOTIDE SEQUENCE [LARGE SCALE GENOMIC DNA]</scope>
    <source>
        <strain evidence="2 3">CBS 962.96</strain>
    </source>
</reference>
<name>A0A4S8MUC1_DENBC</name>
<sequence length="570" mass="61032">MYAPPHKEHVWAEDDCNYQQYLEWQAYQNMNPYASYFGNLGHSRGATVADDDNARNTPSDFTSSPLSPFDTFEHHYHSIAANPATTTSASMPSSLSPSMSLSGGALSSSESLCASSLNSSYSSSRSGPYSDYSEYEYEYEHEFDYDGDYDYYGPSSSSSRPTPPSGPSGPACSGFGVSETELIEPGTEAEIMDELSISKTCTAHTYPAPFVALSSTSDPPQLCSPYSPHLACPAFSPLVSVSGSGSGAANLTQQQQQQQQQHQEHQFQKTHLVRAHGVDHYRHNYDMHDIAIPGQQCQWHSGPPSLSLDIPQVPTSATTTAATAYSNSAVLVQDHPRVSYLSQFQSSTDSSRPYHNIRDYSQLPTSSTSTSSLPLLCLPLSTGTSTSNQATTSTSTAATTTTTTLAPTLSSSTIAPSQTQLVFKPSLPVSSSLAAPAGALATRSAYTGLASMPMPPTLETPAEIGTGTGSPSQFSPKGVVEILAPRPTRPSRTLAPNAIRNLLNAASSANADRVRSRGWYGSRRCHDQIERGYSSYGYDYGLGEGEMGEDLTMDVDVDDGLMGVEYFPGL</sequence>
<dbReference type="Proteomes" id="UP000297245">
    <property type="component" value="Unassembled WGS sequence"/>
</dbReference>
<feature type="region of interest" description="Disordered" evidence="1">
    <location>
        <begin position="346"/>
        <end position="371"/>
    </location>
</feature>
<evidence type="ECO:0000313" key="3">
    <source>
        <dbReference type="Proteomes" id="UP000297245"/>
    </source>
</evidence>
<protein>
    <submittedName>
        <fullName evidence="2">Uncharacterized protein</fullName>
    </submittedName>
</protein>
<gene>
    <name evidence="2" type="ORF">K435DRAFT_849026</name>
</gene>
<feature type="compositionally biased region" description="Low complexity" evidence="1">
    <location>
        <begin position="150"/>
        <end position="160"/>
    </location>
</feature>
<feature type="region of interest" description="Disordered" evidence="1">
    <location>
        <begin position="150"/>
        <end position="177"/>
    </location>
</feature>
<evidence type="ECO:0000256" key="1">
    <source>
        <dbReference type="SAM" id="MobiDB-lite"/>
    </source>
</evidence>
<organism evidence="2 3">
    <name type="scientific">Dendrothele bispora (strain CBS 962.96)</name>
    <dbReference type="NCBI Taxonomy" id="1314807"/>
    <lineage>
        <taxon>Eukaryota</taxon>
        <taxon>Fungi</taxon>
        <taxon>Dikarya</taxon>
        <taxon>Basidiomycota</taxon>
        <taxon>Agaricomycotina</taxon>
        <taxon>Agaricomycetes</taxon>
        <taxon>Agaricomycetidae</taxon>
        <taxon>Agaricales</taxon>
        <taxon>Agaricales incertae sedis</taxon>
        <taxon>Dendrothele</taxon>
    </lineage>
</organism>
<dbReference type="AlphaFoldDB" id="A0A4S8MUC1"/>
<feature type="region of interest" description="Disordered" evidence="1">
    <location>
        <begin position="243"/>
        <end position="268"/>
    </location>
</feature>
<evidence type="ECO:0000313" key="2">
    <source>
        <dbReference type="EMBL" id="THV06551.1"/>
    </source>
</evidence>
<feature type="compositionally biased region" description="Low complexity" evidence="1">
    <location>
        <begin position="361"/>
        <end position="371"/>
    </location>
</feature>